<keyword evidence="2" id="KW-1185">Reference proteome</keyword>
<dbReference type="RefSeq" id="WP_145903746.1">
    <property type="nucleotide sequence ID" value="NZ_CXST01000002.1"/>
</dbReference>
<dbReference type="Proteomes" id="UP000048926">
    <property type="component" value="Unassembled WGS sequence"/>
</dbReference>
<name>A0A0M6Y9R6_9HYPH</name>
<proteinExistence type="predicted"/>
<reference evidence="2" key="1">
    <citation type="submission" date="2015-07" db="EMBL/GenBank/DDBJ databases">
        <authorList>
            <person name="Rodrigo-Torres Lidia"/>
            <person name="Arahal R.David."/>
        </authorList>
    </citation>
    <scope>NUCLEOTIDE SEQUENCE [LARGE SCALE GENOMIC DNA]</scope>
    <source>
        <strain evidence="2">CECT 4801</strain>
    </source>
</reference>
<dbReference type="EMBL" id="CXST01000002">
    <property type="protein sequence ID" value="CTQ45751.1"/>
    <property type="molecule type" value="Genomic_DNA"/>
</dbReference>
<evidence type="ECO:0000313" key="1">
    <source>
        <dbReference type="EMBL" id="CTQ45751.1"/>
    </source>
</evidence>
<protein>
    <submittedName>
        <fullName evidence="1">Uncharacterized protein</fullName>
    </submittedName>
</protein>
<evidence type="ECO:0000313" key="2">
    <source>
        <dbReference type="Proteomes" id="UP000048926"/>
    </source>
</evidence>
<sequence>MSNTVITTGHLEDYAKRVGELDRAGFEGESDQVFEKLLVTGWIPPVPARNAAETITAFNSLYFLSTGKRIPDLRIPVAKGLSSRRQDLVYRELIPELISAIEENASTGTPITRILNNRGLKTPTRSVHSQQWMPGKLQYHLKQALCYDDDGELEECLENYNVLAQVEARASVSKRDIREAIKETVVEIFEEVSLEGGGWQDALERVRESGVKKVNGEEWCSRSLLGFVNWLKGEGVKLPKLYSKAKGETKGDQNIRKNHKNVISAMERAGIRKADILADLRSRQVPYLGGRGRGKGVKLWSESYWGQWERGCKKLGLKIPDFK</sequence>
<gene>
    <name evidence="1" type="ORF">LAL4801_04206</name>
</gene>
<organism evidence="1 2">
    <name type="scientific">Roseibium aggregatum</name>
    <dbReference type="NCBI Taxonomy" id="187304"/>
    <lineage>
        <taxon>Bacteria</taxon>
        <taxon>Pseudomonadati</taxon>
        <taxon>Pseudomonadota</taxon>
        <taxon>Alphaproteobacteria</taxon>
        <taxon>Hyphomicrobiales</taxon>
        <taxon>Stappiaceae</taxon>
        <taxon>Roseibium</taxon>
    </lineage>
</organism>
<dbReference type="AlphaFoldDB" id="A0A0M6Y9R6"/>
<accession>A0A0M6Y9R6</accession>